<organism evidence="3 4">
    <name type="scientific">Streptomyces colonosanans</name>
    <dbReference type="NCBI Taxonomy" id="1428652"/>
    <lineage>
        <taxon>Bacteria</taxon>
        <taxon>Bacillati</taxon>
        <taxon>Actinomycetota</taxon>
        <taxon>Actinomycetes</taxon>
        <taxon>Kitasatosporales</taxon>
        <taxon>Streptomycetaceae</taxon>
        <taxon>Streptomyces</taxon>
    </lineage>
</organism>
<evidence type="ECO:0000256" key="1">
    <source>
        <dbReference type="SAM" id="MobiDB-lite"/>
    </source>
</evidence>
<gene>
    <name evidence="3" type="ORF">BIV24_25160</name>
</gene>
<proteinExistence type="predicted"/>
<feature type="region of interest" description="Disordered" evidence="1">
    <location>
        <begin position="88"/>
        <end position="110"/>
    </location>
</feature>
<feature type="compositionally biased region" description="Basic residues" evidence="1">
    <location>
        <begin position="94"/>
        <end position="103"/>
    </location>
</feature>
<comment type="caution">
    <text evidence="3">The sequence shown here is derived from an EMBL/GenBank/DDBJ whole genome shotgun (WGS) entry which is preliminary data.</text>
</comment>
<dbReference type="GO" id="GO:0006313">
    <property type="term" value="P:DNA transposition"/>
    <property type="evidence" value="ECO:0007669"/>
    <property type="project" value="InterPro"/>
</dbReference>
<evidence type="ECO:0000259" key="2">
    <source>
        <dbReference type="Pfam" id="PF01609"/>
    </source>
</evidence>
<dbReference type="NCBIfam" id="NF033580">
    <property type="entry name" value="transpos_IS5_3"/>
    <property type="match status" value="1"/>
</dbReference>
<dbReference type="EMBL" id="MLYP01000068">
    <property type="protein sequence ID" value="OIJ87129.1"/>
    <property type="molecule type" value="Genomic_DNA"/>
</dbReference>
<dbReference type="PANTHER" id="PTHR30007">
    <property type="entry name" value="PHP DOMAIN PROTEIN"/>
    <property type="match status" value="1"/>
</dbReference>
<dbReference type="STRING" id="1428652.BIV24_25160"/>
<reference evidence="3 4" key="1">
    <citation type="submission" date="2016-10" db="EMBL/GenBank/DDBJ databases">
        <title>Genome sequence of Streptomyces sp. MUSC 93.</title>
        <authorList>
            <person name="Lee L.-H."/>
            <person name="Ser H.-L."/>
            <person name="Law J.W.-F."/>
        </authorList>
    </citation>
    <scope>NUCLEOTIDE SEQUENCE [LARGE SCALE GENOMIC DNA]</scope>
    <source>
        <strain evidence="3 4">MUSC 93</strain>
    </source>
</reference>
<dbReference type="PANTHER" id="PTHR30007:SF1">
    <property type="entry name" value="BLR1914 PROTEIN"/>
    <property type="match status" value="1"/>
</dbReference>
<accession>A0A1S2P058</accession>
<evidence type="ECO:0000313" key="4">
    <source>
        <dbReference type="Proteomes" id="UP000179935"/>
    </source>
</evidence>
<dbReference type="Proteomes" id="UP000179935">
    <property type="component" value="Unassembled WGS sequence"/>
</dbReference>
<dbReference type="InterPro" id="IPR002559">
    <property type="entry name" value="Transposase_11"/>
</dbReference>
<sequence length="160" mass="18060">MGRSRGGLTSKVHLAADRRCRPLSFVLTPGQAADSPRFTAVLERIKVRGPAGRPRTRPAAVAADKAYSSRANRAYLHRRRIRAVIPEKTDQVANRKKKGRRGGRPPAHDTRLYRDRNTVERCINKIKEWRGLATRYDKTPASYLAGLHLRGAVIWLRSLT</sequence>
<evidence type="ECO:0000313" key="3">
    <source>
        <dbReference type="EMBL" id="OIJ87129.1"/>
    </source>
</evidence>
<feature type="domain" description="Transposase IS4-like" evidence="2">
    <location>
        <begin position="5"/>
        <end position="140"/>
    </location>
</feature>
<dbReference type="Pfam" id="PF01609">
    <property type="entry name" value="DDE_Tnp_1"/>
    <property type="match status" value="1"/>
</dbReference>
<name>A0A1S2P058_9ACTN</name>
<dbReference type="GO" id="GO:0004803">
    <property type="term" value="F:transposase activity"/>
    <property type="evidence" value="ECO:0007669"/>
    <property type="project" value="InterPro"/>
</dbReference>
<keyword evidence="4" id="KW-1185">Reference proteome</keyword>
<dbReference type="AlphaFoldDB" id="A0A1S2P058"/>
<protein>
    <submittedName>
        <fullName evidence="3">IS5 family transposase</fullName>
    </submittedName>
</protein>
<dbReference type="GO" id="GO:0003677">
    <property type="term" value="F:DNA binding"/>
    <property type="evidence" value="ECO:0007669"/>
    <property type="project" value="InterPro"/>
</dbReference>